<dbReference type="EMBL" id="RBKT01000001">
    <property type="protein sequence ID" value="RKR92657.1"/>
    <property type="molecule type" value="Genomic_DNA"/>
</dbReference>
<dbReference type="RefSeq" id="WP_170208803.1">
    <property type="nucleotide sequence ID" value="NZ_RBKT01000001.1"/>
</dbReference>
<accession>A0A495JUG7</accession>
<sequence length="55" mass="5999">MADDQRPMTASERFCAVLGVPHPGPLSEVEAAAWEREQDAADLDLAARYGERRAA</sequence>
<protein>
    <submittedName>
        <fullName evidence="1">Uncharacterized protein</fullName>
    </submittedName>
</protein>
<keyword evidence="2" id="KW-1185">Reference proteome</keyword>
<proteinExistence type="predicted"/>
<evidence type="ECO:0000313" key="2">
    <source>
        <dbReference type="Proteomes" id="UP000277671"/>
    </source>
</evidence>
<organism evidence="1 2">
    <name type="scientific">Micromonospora pisi</name>
    <dbReference type="NCBI Taxonomy" id="589240"/>
    <lineage>
        <taxon>Bacteria</taxon>
        <taxon>Bacillati</taxon>
        <taxon>Actinomycetota</taxon>
        <taxon>Actinomycetes</taxon>
        <taxon>Micromonosporales</taxon>
        <taxon>Micromonosporaceae</taxon>
        <taxon>Micromonospora</taxon>
    </lineage>
</organism>
<comment type="caution">
    <text evidence="1">The sequence shown here is derived from an EMBL/GenBank/DDBJ whole genome shotgun (WGS) entry which is preliminary data.</text>
</comment>
<gene>
    <name evidence="1" type="ORF">BDK92_7133</name>
</gene>
<name>A0A495JUG7_9ACTN</name>
<dbReference type="AlphaFoldDB" id="A0A495JUG7"/>
<dbReference type="Proteomes" id="UP000277671">
    <property type="component" value="Unassembled WGS sequence"/>
</dbReference>
<reference evidence="1 2" key="1">
    <citation type="submission" date="2018-10" db="EMBL/GenBank/DDBJ databases">
        <title>Sequencing the genomes of 1000 actinobacteria strains.</title>
        <authorList>
            <person name="Klenk H.-P."/>
        </authorList>
    </citation>
    <scope>NUCLEOTIDE SEQUENCE [LARGE SCALE GENOMIC DNA]</scope>
    <source>
        <strain evidence="1 2">DSM 45175</strain>
    </source>
</reference>
<evidence type="ECO:0000313" key="1">
    <source>
        <dbReference type="EMBL" id="RKR92657.1"/>
    </source>
</evidence>